<name>A0ABT3T495_9GAMM</name>
<evidence type="ECO:0000313" key="6">
    <source>
        <dbReference type="EMBL" id="MCX2976640.1"/>
    </source>
</evidence>
<evidence type="ECO:0000256" key="3">
    <source>
        <dbReference type="ARBA" id="ARBA00019418"/>
    </source>
</evidence>
<dbReference type="Proteomes" id="UP001143304">
    <property type="component" value="Unassembled WGS sequence"/>
</dbReference>
<reference evidence="6" key="1">
    <citation type="submission" date="2019-02" db="EMBL/GenBank/DDBJ databases">
        <authorList>
            <person name="Li S.-H."/>
        </authorList>
    </citation>
    <scope>NUCLEOTIDE SEQUENCE</scope>
    <source>
        <strain evidence="6">IMCC11814</strain>
    </source>
</reference>
<comment type="caution">
    <text evidence="6">The sequence shown here is derived from an EMBL/GenBank/DDBJ whole genome shotgun (WGS) entry which is preliminary data.</text>
</comment>
<dbReference type="EMBL" id="SHNO01000001">
    <property type="protein sequence ID" value="MCX2976640.1"/>
    <property type="molecule type" value="Genomic_DNA"/>
</dbReference>
<dbReference type="PANTHER" id="PTHR39585">
    <property type="entry name" value="FAD ASSEMBLY FACTOR SDHE"/>
    <property type="match status" value="1"/>
</dbReference>
<dbReference type="RefSeq" id="WP_279248382.1">
    <property type="nucleotide sequence ID" value="NZ_SHNO01000001.1"/>
</dbReference>
<evidence type="ECO:0000256" key="1">
    <source>
        <dbReference type="ARBA" id="ARBA00004496"/>
    </source>
</evidence>
<dbReference type="InterPro" id="IPR005631">
    <property type="entry name" value="SDH"/>
</dbReference>
<evidence type="ECO:0000256" key="2">
    <source>
        <dbReference type="ARBA" id="ARBA00008571"/>
    </source>
</evidence>
<sequence length="88" mass="10564">MIDQEEVRRMQWAARRGMLELDLVLEPFVNQRYSELSDSDRAIFQRLMLREDQELFSWLLQREAPEDKELAAIIKQILKFARTVPADR</sequence>
<dbReference type="InterPro" id="IPR036714">
    <property type="entry name" value="SDH_sf"/>
</dbReference>
<gene>
    <name evidence="6" type="ORF">EYC82_04665</name>
</gene>
<keyword evidence="4" id="KW-0963">Cytoplasm</keyword>
<dbReference type="PANTHER" id="PTHR39585:SF1">
    <property type="entry name" value="FAD ASSEMBLY FACTOR SDHE"/>
    <property type="match status" value="1"/>
</dbReference>
<dbReference type="InterPro" id="IPR050531">
    <property type="entry name" value="SdhE_FAD_assembly_factor"/>
</dbReference>
<comment type="subcellular location">
    <subcellularLocation>
        <location evidence="1">Cytoplasm</location>
    </subcellularLocation>
</comment>
<keyword evidence="5" id="KW-0143">Chaperone</keyword>
<proteinExistence type="inferred from homology"/>
<comment type="similarity">
    <text evidence="2">Belongs to the SdhE FAD assembly factor family.</text>
</comment>
<organism evidence="6 7">
    <name type="scientific">Candidatus Marimicrobium litorale</name>
    <dbReference type="NCBI Taxonomy" id="2518991"/>
    <lineage>
        <taxon>Bacteria</taxon>
        <taxon>Pseudomonadati</taxon>
        <taxon>Pseudomonadota</taxon>
        <taxon>Gammaproteobacteria</taxon>
        <taxon>Cellvibrionales</taxon>
        <taxon>Halieaceae</taxon>
        <taxon>Marimicrobium</taxon>
    </lineage>
</organism>
<evidence type="ECO:0000256" key="4">
    <source>
        <dbReference type="ARBA" id="ARBA00022490"/>
    </source>
</evidence>
<accession>A0ABT3T495</accession>
<protein>
    <recommendedName>
        <fullName evidence="3">FAD assembly factor SdhE</fullName>
    </recommendedName>
</protein>
<keyword evidence="7" id="KW-1185">Reference proteome</keyword>
<dbReference type="Gene3D" id="1.10.150.250">
    <property type="entry name" value="Flavinator of succinate dehydrogenase"/>
    <property type="match status" value="1"/>
</dbReference>
<dbReference type="SUPFAM" id="SSF109910">
    <property type="entry name" value="YgfY-like"/>
    <property type="match status" value="1"/>
</dbReference>
<evidence type="ECO:0000256" key="5">
    <source>
        <dbReference type="ARBA" id="ARBA00023186"/>
    </source>
</evidence>
<dbReference type="Pfam" id="PF03937">
    <property type="entry name" value="Sdh5"/>
    <property type="match status" value="1"/>
</dbReference>
<evidence type="ECO:0000313" key="7">
    <source>
        <dbReference type="Proteomes" id="UP001143304"/>
    </source>
</evidence>